<dbReference type="GO" id="GO:0016887">
    <property type="term" value="F:ATP hydrolysis activity"/>
    <property type="evidence" value="ECO:0007669"/>
    <property type="project" value="InterPro"/>
</dbReference>
<dbReference type="Pfam" id="PF12399">
    <property type="entry name" value="BCA_ABC_TP_C"/>
    <property type="match status" value="1"/>
</dbReference>
<dbReference type="GO" id="GO:0015188">
    <property type="term" value="F:L-isoleucine transmembrane transporter activity"/>
    <property type="evidence" value="ECO:0007669"/>
    <property type="project" value="TreeGrafter"/>
</dbReference>
<dbReference type="EMBL" id="JACIGM010000010">
    <property type="protein sequence ID" value="MBB4276815.1"/>
    <property type="molecule type" value="Genomic_DNA"/>
</dbReference>
<dbReference type="RefSeq" id="WP_183927510.1">
    <property type="nucleotide sequence ID" value="NZ_JACIGM010000010.1"/>
</dbReference>
<dbReference type="GO" id="GO:0005524">
    <property type="term" value="F:ATP binding"/>
    <property type="evidence" value="ECO:0007669"/>
    <property type="project" value="UniProtKB-KW"/>
</dbReference>
<dbReference type="Gene3D" id="3.40.50.300">
    <property type="entry name" value="P-loop containing nucleotide triphosphate hydrolases"/>
    <property type="match status" value="1"/>
</dbReference>
<keyword evidence="4 7" id="KW-0067">ATP-binding</keyword>
<keyword evidence="2" id="KW-0813">Transport</keyword>
<dbReference type="Pfam" id="PF00005">
    <property type="entry name" value="ABC_tran"/>
    <property type="match status" value="1"/>
</dbReference>
<dbReference type="PANTHER" id="PTHR45772">
    <property type="entry name" value="CONSERVED COMPONENT OF ABC TRANSPORTER FOR NATURAL AMINO ACIDS-RELATED"/>
    <property type="match status" value="1"/>
</dbReference>
<dbReference type="CDD" id="cd03219">
    <property type="entry name" value="ABC_Mj1267_LivG_branched"/>
    <property type="match status" value="1"/>
</dbReference>
<dbReference type="Proteomes" id="UP000533641">
    <property type="component" value="Unassembled WGS sequence"/>
</dbReference>
<dbReference type="SMART" id="SM00382">
    <property type="entry name" value="AAA"/>
    <property type="match status" value="1"/>
</dbReference>
<keyword evidence="5" id="KW-0029">Amino-acid transport</keyword>
<name>A0A7W6WGB2_9HYPH</name>
<evidence type="ECO:0000313" key="7">
    <source>
        <dbReference type="EMBL" id="MBB4276815.1"/>
    </source>
</evidence>
<evidence type="ECO:0000256" key="2">
    <source>
        <dbReference type="ARBA" id="ARBA00022448"/>
    </source>
</evidence>
<dbReference type="InterPro" id="IPR051120">
    <property type="entry name" value="ABC_AA/LPS_Transport"/>
</dbReference>
<dbReference type="PROSITE" id="PS50893">
    <property type="entry name" value="ABC_TRANSPORTER_2"/>
    <property type="match status" value="1"/>
</dbReference>
<sequence length="292" mass="31823">MSPAETTTMSSDTLLKVEHLSMKFGGLMAINDLSFEAKRGDITALIGPNGAGKTTVFNCITGFYKPTMGMITLNQQSGKQYLLERLPDFRITKEARVARTFQNIRLFSGLTVLENLLVAQHNKLMKASGYTILGLLNIGPYRKEAAASIELARFWLEKADLISRADDPAGDLPYGAQRRLEIARAMCTEPELLCLDEPAAGLNPRESAALNALLQGIRADTGTSILLIEHDMSVVMEISDHVVVLEYGQKISDGTPEHVKNDPKVIAAYLGVEDKEVEEVIATVESLEGGAN</sequence>
<dbReference type="GO" id="GO:0005886">
    <property type="term" value="C:plasma membrane"/>
    <property type="evidence" value="ECO:0007669"/>
    <property type="project" value="TreeGrafter"/>
</dbReference>
<dbReference type="PANTHER" id="PTHR45772:SF11">
    <property type="entry name" value="HIGH-AFFINITY BRANCHED-CHAIN AMINO ACID TRANSPORT ATP-BINDING PROTEIN LIVG"/>
    <property type="match status" value="1"/>
</dbReference>
<dbReference type="FunFam" id="3.40.50.300:FF:000421">
    <property type="entry name" value="Branched-chain amino acid ABC transporter ATP-binding protein"/>
    <property type="match status" value="1"/>
</dbReference>
<dbReference type="GO" id="GO:0015192">
    <property type="term" value="F:L-phenylalanine transmembrane transporter activity"/>
    <property type="evidence" value="ECO:0007669"/>
    <property type="project" value="TreeGrafter"/>
</dbReference>
<dbReference type="GO" id="GO:1903805">
    <property type="term" value="P:L-valine import across plasma membrane"/>
    <property type="evidence" value="ECO:0007669"/>
    <property type="project" value="TreeGrafter"/>
</dbReference>
<dbReference type="GO" id="GO:0042941">
    <property type="term" value="P:D-alanine transmembrane transport"/>
    <property type="evidence" value="ECO:0007669"/>
    <property type="project" value="TreeGrafter"/>
</dbReference>
<keyword evidence="3" id="KW-0547">Nucleotide-binding</keyword>
<feature type="domain" description="ABC transporter" evidence="6">
    <location>
        <begin position="15"/>
        <end position="272"/>
    </location>
</feature>
<evidence type="ECO:0000256" key="1">
    <source>
        <dbReference type="ARBA" id="ARBA00005417"/>
    </source>
</evidence>
<dbReference type="GO" id="GO:1903806">
    <property type="term" value="P:L-isoleucine import across plasma membrane"/>
    <property type="evidence" value="ECO:0007669"/>
    <property type="project" value="TreeGrafter"/>
</dbReference>
<evidence type="ECO:0000256" key="3">
    <source>
        <dbReference type="ARBA" id="ARBA00022741"/>
    </source>
</evidence>
<proteinExistence type="inferred from homology"/>
<evidence type="ECO:0000313" key="8">
    <source>
        <dbReference type="Proteomes" id="UP000533641"/>
    </source>
</evidence>
<gene>
    <name evidence="7" type="ORF">GGE12_004612</name>
</gene>
<evidence type="ECO:0000259" key="6">
    <source>
        <dbReference type="PROSITE" id="PS50893"/>
    </source>
</evidence>
<dbReference type="InterPro" id="IPR027417">
    <property type="entry name" value="P-loop_NTPase"/>
</dbReference>
<dbReference type="InterPro" id="IPR003439">
    <property type="entry name" value="ABC_transporter-like_ATP-bd"/>
</dbReference>
<reference evidence="7 8" key="1">
    <citation type="submission" date="2020-08" db="EMBL/GenBank/DDBJ databases">
        <title>Genomic Encyclopedia of Type Strains, Phase IV (KMG-V): Genome sequencing to study the core and pangenomes of soil and plant-associated prokaryotes.</title>
        <authorList>
            <person name="Whitman W."/>
        </authorList>
    </citation>
    <scope>NUCLEOTIDE SEQUENCE [LARGE SCALE GENOMIC DNA]</scope>
    <source>
        <strain evidence="7 8">SEMIA 402</strain>
    </source>
</reference>
<comment type="caution">
    <text evidence="7">The sequence shown here is derived from an EMBL/GenBank/DDBJ whole genome shotgun (WGS) entry which is preliminary data.</text>
</comment>
<dbReference type="AlphaFoldDB" id="A0A7W6WGB2"/>
<dbReference type="SUPFAM" id="SSF52540">
    <property type="entry name" value="P-loop containing nucleoside triphosphate hydrolases"/>
    <property type="match status" value="1"/>
</dbReference>
<organism evidence="7 8">
    <name type="scientific">Rhizobium mongolense</name>
    <dbReference type="NCBI Taxonomy" id="57676"/>
    <lineage>
        <taxon>Bacteria</taxon>
        <taxon>Pseudomonadati</taxon>
        <taxon>Pseudomonadota</taxon>
        <taxon>Alphaproteobacteria</taxon>
        <taxon>Hyphomicrobiales</taxon>
        <taxon>Rhizobiaceae</taxon>
        <taxon>Rhizobium/Agrobacterium group</taxon>
        <taxon>Rhizobium</taxon>
    </lineage>
</organism>
<accession>A0A7W6WGB2</accession>
<dbReference type="GO" id="GO:0005304">
    <property type="term" value="F:L-valine transmembrane transporter activity"/>
    <property type="evidence" value="ECO:0007669"/>
    <property type="project" value="TreeGrafter"/>
</dbReference>
<dbReference type="GO" id="GO:0015808">
    <property type="term" value="P:L-alanine transport"/>
    <property type="evidence" value="ECO:0007669"/>
    <property type="project" value="TreeGrafter"/>
</dbReference>
<evidence type="ECO:0000256" key="4">
    <source>
        <dbReference type="ARBA" id="ARBA00022840"/>
    </source>
</evidence>
<comment type="similarity">
    <text evidence="1">Belongs to the ABC transporter superfamily.</text>
</comment>
<protein>
    <submittedName>
        <fullName evidence="7">Branched-chain amino acid transport system ATP-binding protein</fullName>
    </submittedName>
</protein>
<dbReference type="InterPro" id="IPR032823">
    <property type="entry name" value="BCA_ABC_TP_C"/>
</dbReference>
<evidence type="ECO:0000256" key="5">
    <source>
        <dbReference type="ARBA" id="ARBA00022970"/>
    </source>
</evidence>
<dbReference type="InterPro" id="IPR003593">
    <property type="entry name" value="AAA+_ATPase"/>
</dbReference>